<keyword evidence="3 6" id="KW-0812">Transmembrane</keyword>
<feature type="transmembrane region" description="Helical" evidence="6">
    <location>
        <begin position="112"/>
        <end position="132"/>
    </location>
</feature>
<name>A0A1G5I629_9BACL</name>
<dbReference type="AlphaFoldDB" id="A0A1G5I629"/>
<feature type="transmembrane region" description="Helical" evidence="6">
    <location>
        <begin position="368"/>
        <end position="387"/>
    </location>
</feature>
<dbReference type="PANTHER" id="PTHR23519:SF1">
    <property type="entry name" value="AUTOPHAGY-RELATED PROTEIN 22"/>
    <property type="match status" value="1"/>
</dbReference>
<dbReference type="PANTHER" id="PTHR23519">
    <property type="entry name" value="AUTOPHAGY-RELATED PROTEIN 22"/>
    <property type="match status" value="1"/>
</dbReference>
<dbReference type="PROSITE" id="PS50850">
    <property type="entry name" value="MFS"/>
    <property type="match status" value="1"/>
</dbReference>
<feature type="transmembrane region" description="Helical" evidence="6">
    <location>
        <begin position="310"/>
        <end position="328"/>
    </location>
</feature>
<dbReference type="GO" id="GO:0005886">
    <property type="term" value="C:plasma membrane"/>
    <property type="evidence" value="ECO:0007669"/>
    <property type="project" value="UniProtKB-SubCell"/>
</dbReference>
<accession>A0A1G5I629</accession>
<dbReference type="GO" id="GO:0022857">
    <property type="term" value="F:transmembrane transporter activity"/>
    <property type="evidence" value="ECO:0007669"/>
    <property type="project" value="InterPro"/>
</dbReference>
<reference evidence="9" key="1">
    <citation type="submission" date="2016-10" db="EMBL/GenBank/DDBJ databases">
        <authorList>
            <person name="Varghese N."/>
            <person name="Submissions S."/>
        </authorList>
    </citation>
    <scope>NUCLEOTIDE SEQUENCE [LARGE SCALE GENOMIC DNA]</scope>
    <source>
        <strain evidence="9">BL9</strain>
    </source>
</reference>
<dbReference type="Gene3D" id="1.20.1250.20">
    <property type="entry name" value="MFS general substrate transporter like domains"/>
    <property type="match status" value="1"/>
</dbReference>
<feature type="transmembrane region" description="Helical" evidence="6">
    <location>
        <begin position="280"/>
        <end position="298"/>
    </location>
</feature>
<dbReference type="InterPro" id="IPR020846">
    <property type="entry name" value="MFS_dom"/>
</dbReference>
<evidence type="ECO:0000256" key="5">
    <source>
        <dbReference type="ARBA" id="ARBA00023136"/>
    </source>
</evidence>
<organism evidence="8 9">
    <name type="scientific">Paenibacillus polysaccharolyticus</name>
    <dbReference type="NCBI Taxonomy" id="582692"/>
    <lineage>
        <taxon>Bacteria</taxon>
        <taxon>Bacillati</taxon>
        <taxon>Bacillota</taxon>
        <taxon>Bacilli</taxon>
        <taxon>Bacillales</taxon>
        <taxon>Paenibacillaceae</taxon>
        <taxon>Paenibacillus</taxon>
    </lineage>
</organism>
<feature type="transmembrane region" description="Helical" evidence="6">
    <location>
        <begin position="334"/>
        <end position="356"/>
    </location>
</feature>
<evidence type="ECO:0000259" key="7">
    <source>
        <dbReference type="PROSITE" id="PS50850"/>
    </source>
</evidence>
<comment type="subcellular location">
    <subcellularLocation>
        <location evidence="1">Cell membrane</location>
        <topology evidence="1">Multi-pass membrane protein</topology>
    </subcellularLocation>
</comment>
<keyword evidence="5 6" id="KW-0472">Membrane</keyword>
<dbReference type="InterPro" id="IPR036259">
    <property type="entry name" value="MFS_trans_sf"/>
</dbReference>
<keyword evidence="9" id="KW-1185">Reference proteome</keyword>
<evidence type="ECO:0000256" key="6">
    <source>
        <dbReference type="SAM" id="Phobius"/>
    </source>
</evidence>
<feature type="transmembrane region" description="Helical" evidence="6">
    <location>
        <begin position="184"/>
        <end position="205"/>
    </location>
</feature>
<feature type="transmembrane region" description="Helical" evidence="6">
    <location>
        <begin position="21"/>
        <end position="44"/>
    </location>
</feature>
<dbReference type="Pfam" id="PF11700">
    <property type="entry name" value="ATG22"/>
    <property type="match status" value="1"/>
</dbReference>
<feature type="transmembrane region" description="Helical" evidence="6">
    <location>
        <begin position="88"/>
        <end position="106"/>
    </location>
</feature>
<feature type="transmembrane region" description="Helical" evidence="6">
    <location>
        <begin position="399"/>
        <end position="418"/>
    </location>
</feature>
<evidence type="ECO:0000256" key="4">
    <source>
        <dbReference type="ARBA" id="ARBA00022989"/>
    </source>
</evidence>
<proteinExistence type="predicted"/>
<feature type="transmembrane region" description="Helical" evidence="6">
    <location>
        <begin position="56"/>
        <end position="76"/>
    </location>
</feature>
<feature type="transmembrane region" description="Helical" evidence="6">
    <location>
        <begin position="245"/>
        <end position="268"/>
    </location>
</feature>
<evidence type="ECO:0000313" key="8">
    <source>
        <dbReference type="EMBL" id="SCY71493.1"/>
    </source>
</evidence>
<feature type="transmembrane region" description="Helical" evidence="6">
    <location>
        <begin position="153"/>
        <end position="172"/>
    </location>
</feature>
<keyword evidence="2" id="KW-0813">Transport</keyword>
<evidence type="ECO:0000313" key="9">
    <source>
        <dbReference type="Proteomes" id="UP000198538"/>
    </source>
</evidence>
<dbReference type="SUPFAM" id="SSF103473">
    <property type="entry name" value="MFS general substrate transporter"/>
    <property type="match status" value="1"/>
</dbReference>
<sequence>MHVKEGLSVDKRAVKAWITYDWANSAYATTVLAAVLPVFYASVAAATLDKDTAASYLAYTHSIGMLCVALLTPLLGTLADLSGRKGDFLRVFAITGIVSTLGFSVIGEGDWLLASTLLVLSTIGFAGGNTFYDAMLPDLVPVERRDMVSSKGYAYGYIGGGLLLAINLLMIQQPDWFGMPSTLAGTRLAFISVSIWWLLFSLPIFRYAPRRPVSPELPASVTGYAKVGVRRLRQTFGQIRRFPQLLRMLVAFWFFNDGINTIILMATIYGTSIGIGTSDLMLALLITQFIGFPCTLLLGAWAQRWGAKQVLLVSLSIYICIVILGYFMTQALHFYVLAGLVGVVQGISQSTARSLFSNLMPAARTGEYFGFVNITGKFASIFGPFVFGYVGQITGSTRWGILSLIFFFVAGIAVLLTVKVQKGMQDAQSADQEELERMQGLGMAGKGKDVTFTG</sequence>
<keyword evidence="4 6" id="KW-1133">Transmembrane helix</keyword>
<gene>
    <name evidence="8" type="ORF">SAMN05720606_10857</name>
</gene>
<evidence type="ECO:0000256" key="3">
    <source>
        <dbReference type="ARBA" id="ARBA00022692"/>
    </source>
</evidence>
<feature type="domain" description="Major facilitator superfamily (MFS) profile" evidence="7">
    <location>
        <begin position="14"/>
        <end position="428"/>
    </location>
</feature>
<evidence type="ECO:0000256" key="1">
    <source>
        <dbReference type="ARBA" id="ARBA00004651"/>
    </source>
</evidence>
<dbReference type="EMBL" id="FMVM01000008">
    <property type="protein sequence ID" value="SCY71493.1"/>
    <property type="molecule type" value="Genomic_DNA"/>
</dbReference>
<dbReference type="STRING" id="582692.SAMN05720606_10857"/>
<dbReference type="InterPro" id="IPR024671">
    <property type="entry name" value="Atg22-like"/>
</dbReference>
<protein>
    <submittedName>
        <fullName evidence="8">MFS transporter, UMF1 family</fullName>
    </submittedName>
</protein>
<evidence type="ECO:0000256" key="2">
    <source>
        <dbReference type="ARBA" id="ARBA00022448"/>
    </source>
</evidence>
<dbReference type="Proteomes" id="UP000198538">
    <property type="component" value="Unassembled WGS sequence"/>
</dbReference>
<dbReference type="InterPro" id="IPR050495">
    <property type="entry name" value="ATG22/LtaA_families"/>
</dbReference>